<dbReference type="Proteomes" id="UP001207408">
    <property type="component" value="Unassembled WGS sequence"/>
</dbReference>
<feature type="chain" id="PRO_5041900556" description="Cellulose biosynthesis protein BcsS" evidence="1">
    <location>
        <begin position="21"/>
        <end position="224"/>
    </location>
</feature>
<organism evidence="2 3">
    <name type="scientific">Plebeiibacterium marinum</name>
    <dbReference type="NCBI Taxonomy" id="2992111"/>
    <lineage>
        <taxon>Bacteria</taxon>
        <taxon>Pseudomonadati</taxon>
        <taxon>Bacteroidota</taxon>
        <taxon>Bacteroidia</taxon>
        <taxon>Marinilabiliales</taxon>
        <taxon>Marinilabiliaceae</taxon>
        <taxon>Plebeiibacterium</taxon>
    </lineage>
</organism>
<gene>
    <name evidence="2" type="ORF">OM074_03935</name>
</gene>
<evidence type="ECO:0000256" key="1">
    <source>
        <dbReference type="SAM" id="SignalP"/>
    </source>
</evidence>
<keyword evidence="1" id="KW-0732">Signal</keyword>
<dbReference type="AlphaFoldDB" id="A0AAE3MBP0"/>
<dbReference type="RefSeq" id="WP_301197985.1">
    <property type="nucleotide sequence ID" value="NZ_JAPDPI010000005.1"/>
</dbReference>
<proteinExistence type="predicted"/>
<evidence type="ECO:0000313" key="3">
    <source>
        <dbReference type="Proteomes" id="UP001207408"/>
    </source>
</evidence>
<protein>
    <recommendedName>
        <fullName evidence="4">Cellulose biosynthesis protein BcsS</fullName>
    </recommendedName>
</protein>
<reference evidence="2" key="1">
    <citation type="submission" date="2022-10" db="EMBL/GenBank/DDBJ databases">
        <authorList>
            <person name="Yu W.X."/>
        </authorList>
    </citation>
    <scope>NUCLEOTIDE SEQUENCE</scope>
    <source>
        <strain evidence="2">D04</strain>
    </source>
</reference>
<sequence>MRKILTVILLIVVTTFSAIKAQAPQDGPPHGSAPIPLEIFLGSDGYTSQLVLDRNFKGSNKLGYFALSYLKANYDNDAYLRESINLAMFKYNLYKNFSILSGAIVNSHWGFRPFAGAQYGYHTKEFMGMVNTGFHLTETKNFETIAMAEYRPAIKGAWSLYSKVQGMYSQNTLIGEHDRSHLYSRLGVSYKAFSFGCGLNYDWYGFGPMKIDDHQWGIFISTIL</sequence>
<dbReference type="EMBL" id="JAPDPI010000005">
    <property type="protein sequence ID" value="MCW3804763.1"/>
    <property type="molecule type" value="Genomic_DNA"/>
</dbReference>
<feature type="signal peptide" evidence="1">
    <location>
        <begin position="1"/>
        <end position="20"/>
    </location>
</feature>
<evidence type="ECO:0000313" key="2">
    <source>
        <dbReference type="EMBL" id="MCW3804763.1"/>
    </source>
</evidence>
<name>A0AAE3MBP0_9BACT</name>
<keyword evidence="3" id="KW-1185">Reference proteome</keyword>
<comment type="caution">
    <text evidence="2">The sequence shown here is derived from an EMBL/GenBank/DDBJ whole genome shotgun (WGS) entry which is preliminary data.</text>
</comment>
<accession>A0AAE3MBP0</accession>
<evidence type="ECO:0008006" key="4">
    <source>
        <dbReference type="Google" id="ProtNLM"/>
    </source>
</evidence>